<dbReference type="FunFam" id="3.40.50.300:FF:000287">
    <property type="entry name" value="Multidrug ABC transporter ATP-binding protein"/>
    <property type="match status" value="1"/>
</dbReference>
<evidence type="ECO:0000256" key="5">
    <source>
        <dbReference type="ARBA" id="ARBA00022840"/>
    </source>
</evidence>
<keyword evidence="3 8" id="KW-0812">Transmembrane</keyword>
<feature type="transmembrane region" description="Helical" evidence="8">
    <location>
        <begin position="175"/>
        <end position="193"/>
    </location>
</feature>
<reference evidence="11" key="2">
    <citation type="journal article" date="2021" name="PeerJ">
        <title>Extensive microbial diversity within the chicken gut microbiome revealed by metagenomics and culture.</title>
        <authorList>
            <person name="Gilroy R."/>
            <person name="Ravi A."/>
            <person name="Getino M."/>
            <person name="Pursley I."/>
            <person name="Horton D.L."/>
            <person name="Alikhan N.F."/>
            <person name="Baker D."/>
            <person name="Gharbi K."/>
            <person name="Hall N."/>
            <person name="Watson M."/>
            <person name="Adriaenssens E.M."/>
            <person name="Foster-Nyarko E."/>
            <person name="Jarju S."/>
            <person name="Secka A."/>
            <person name="Antonio M."/>
            <person name="Oren A."/>
            <person name="Chaudhuri R.R."/>
            <person name="La Ragione R."/>
            <person name="Hildebrand F."/>
            <person name="Pallen M.J."/>
        </authorList>
    </citation>
    <scope>NUCLEOTIDE SEQUENCE</scope>
    <source>
        <strain evidence="11">ChiSjej1B19-7085</strain>
    </source>
</reference>
<dbReference type="InterPro" id="IPR027417">
    <property type="entry name" value="P-loop_NTPase"/>
</dbReference>
<evidence type="ECO:0000256" key="1">
    <source>
        <dbReference type="ARBA" id="ARBA00004651"/>
    </source>
</evidence>
<dbReference type="InterPro" id="IPR003439">
    <property type="entry name" value="ABC_transporter-like_ATP-bd"/>
</dbReference>
<feature type="transmembrane region" description="Helical" evidence="8">
    <location>
        <begin position="259"/>
        <end position="282"/>
    </location>
</feature>
<feature type="transmembrane region" description="Helical" evidence="8">
    <location>
        <begin position="151"/>
        <end position="169"/>
    </location>
</feature>
<feature type="domain" description="ABC transporter" evidence="9">
    <location>
        <begin position="351"/>
        <end position="585"/>
    </location>
</feature>
<keyword evidence="2" id="KW-0813">Transport</keyword>
<dbReference type="InterPro" id="IPR039421">
    <property type="entry name" value="Type_1_exporter"/>
</dbReference>
<accession>A0A9D1DS44</accession>
<name>A0A9D1DS44_9FIRM</name>
<dbReference type="Gene3D" id="1.20.1560.10">
    <property type="entry name" value="ABC transporter type 1, transmembrane domain"/>
    <property type="match status" value="1"/>
</dbReference>
<organism evidence="11 12">
    <name type="scientific">Candidatus Gallacutalibacter pullicola</name>
    <dbReference type="NCBI Taxonomy" id="2840830"/>
    <lineage>
        <taxon>Bacteria</taxon>
        <taxon>Bacillati</taxon>
        <taxon>Bacillota</taxon>
        <taxon>Clostridia</taxon>
        <taxon>Eubacteriales</taxon>
        <taxon>Candidatus Gallacutalibacter</taxon>
    </lineage>
</organism>
<keyword evidence="6 8" id="KW-1133">Transmembrane helix</keyword>
<gene>
    <name evidence="11" type="ORF">IAA54_09600</name>
</gene>
<reference evidence="11" key="1">
    <citation type="submission" date="2020-10" db="EMBL/GenBank/DDBJ databases">
        <authorList>
            <person name="Gilroy R."/>
        </authorList>
    </citation>
    <scope>NUCLEOTIDE SEQUENCE</scope>
    <source>
        <strain evidence="11">ChiSjej1B19-7085</strain>
    </source>
</reference>
<dbReference type="InterPro" id="IPR036640">
    <property type="entry name" value="ABC1_TM_sf"/>
</dbReference>
<dbReference type="InterPro" id="IPR003593">
    <property type="entry name" value="AAA+_ATPase"/>
</dbReference>
<dbReference type="CDD" id="cd03254">
    <property type="entry name" value="ABCC_Glucan_exporter_like"/>
    <property type="match status" value="1"/>
</dbReference>
<evidence type="ECO:0000313" key="11">
    <source>
        <dbReference type="EMBL" id="HIR57913.1"/>
    </source>
</evidence>
<dbReference type="InterPro" id="IPR017871">
    <property type="entry name" value="ABC_transporter-like_CS"/>
</dbReference>
<dbReference type="Pfam" id="PF00005">
    <property type="entry name" value="ABC_tran"/>
    <property type="match status" value="1"/>
</dbReference>
<sequence>MARNRFDVDETLEEPLNFKNLKKVMVYVFRYKGRMLSALLLSGIGSIVGLTGPMIIQYAMDYSIPEKNLNQLFQLAILLGITILINVGFNAIRKVIVAQAAQSMVHDIRRDLFEHLQVLPFSYYDNRPHGKILVRIVHYVNSVSDVLSNGLLDFIIEIINIIFIIIFMYQVSPPLASITVAGLPVLIVFVLIIKPRQRRAYQQVSNKNSNLNAYVQESIEGVRVTQAFNRQEENLKILDRLIDERYRAWMRTVYISNSVWFSTETISQIVFSLVYIAGAYWFDPMVSFGVLLAMGTYASKFWQPIVNLANIYNKFIDAMAYLERIFETMNEPPVIEDRPGAHELPPIVGSVRFDHVNFGYEPGQKILRDVSFSAAPGESIAIVGPTGAGKTTIVNLISRFYNIEEGTVSIDGHSVMDVTLHSLRSQMGIMLQDSFVFSGTIADNIRYGRLDASNEDIVRVSKLLCADEFISKLPHGYETIVKERGGGLSQGQKQLIAFARTLLADPKILVLDEATSSIDTSTEQLLQRGINLLLEGRTSFIIAHRLSTIKSCTRIMYVDGGQIKESGSHEELMAKKGYYYDLYMAQYRKDET</sequence>
<dbReference type="CDD" id="cd18545">
    <property type="entry name" value="ABC_6TM_YknV_like"/>
    <property type="match status" value="1"/>
</dbReference>
<evidence type="ECO:0000256" key="3">
    <source>
        <dbReference type="ARBA" id="ARBA00022692"/>
    </source>
</evidence>
<evidence type="ECO:0000256" key="7">
    <source>
        <dbReference type="ARBA" id="ARBA00023136"/>
    </source>
</evidence>
<comment type="subcellular location">
    <subcellularLocation>
        <location evidence="1">Cell membrane</location>
        <topology evidence="1">Multi-pass membrane protein</topology>
    </subcellularLocation>
</comment>
<keyword evidence="5 11" id="KW-0067">ATP-binding</keyword>
<evidence type="ECO:0000256" key="4">
    <source>
        <dbReference type="ARBA" id="ARBA00022741"/>
    </source>
</evidence>
<feature type="transmembrane region" description="Helical" evidence="8">
    <location>
        <begin position="38"/>
        <end position="60"/>
    </location>
</feature>
<dbReference type="Pfam" id="PF00664">
    <property type="entry name" value="ABC_membrane"/>
    <property type="match status" value="1"/>
</dbReference>
<dbReference type="EMBL" id="DVHF01000115">
    <property type="protein sequence ID" value="HIR57913.1"/>
    <property type="molecule type" value="Genomic_DNA"/>
</dbReference>
<evidence type="ECO:0000256" key="2">
    <source>
        <dbReference type="ARBA" id="ARBA00022448"/>
    </source>
</evidence>
<evidence type="ECO:0000259" key="10">
    <source>
        <dbReference type="PROSITE" id="PS50929"/>
    </source>
</evidence>
<evidence type="ECO:0000256" key="8">
    <source>
        <dbReference type="SAM" id="Phobius"/>
    </source>
</evidence>
<dbReference type="PANTHER" id="PTHR24221:SF436">
    <property type="entry name" value="LMO0107 PROTEIN"/>
    <property type="match status" value="1"/>
</dbReference>
<dbReference type="AlphaFoldDB" id="A0A9D1DS44"/>
<dbReference type="PROSITE" id="PS00211">
    <property type="entry name" value="ABC_TRANSPORTER_1"/>
    <property type="match status" value="1"/>
</dbReference>
<evidence type="ECO:0000256" key="6">
    <source>
        <dbReference type="ARBA" id="ARBA00022989"/>
    </source>
</evidence>
<dbReference type="PROSITE" id="PS50893">
    <property type="entry name" value="ABC_TRANSPORTER_2"/>
    <property type="match status" value="1"/>
</dbReference>
<dbReference type="SMART" id="SM00382">
    <property type="entry name" value="AAA"/>
    <property type="match status" value="1"/>
</dbReference>
<dbReference type="InterPro" id="IPR011527">
    <property type="entry name" value="ABC1_TM_dom"/>
</dbReference>
<feature type="domain" description="ABC transmembrane type-1" evidence="10">
    <location>
        <begin position="38"/>
        <end position="317"/>
    </location>
</feature>
<dbReference type="GO" id="GO:0016887">
    <property type="term" value="F:ATP hydrolysis activity"/>
    <property type="evidence" value="ECO:0007669"/>
    <property type="project" value="InterPro"/>
</dbReference>
<proteinExistence type="predicted"/>
<dbReference type="SUPFAM" id="SSF90123">
    <property type="entry name" value="ABC transporter transmembrane region"/>
    <property type="match status" value="1"/>
</dbReference>
<feature type="transmembrane region" description="Helical" evidence="8">
    <location>
        <begin position="72"/>
        <end position="92"/>
    </location>
</feature>
<evidence type="ECO:0000313" key="12">
    <source>
        <dbReference type="Proteomes" id="UP000886785"/>
    </source>
</evidence>
<keyword evidence="7 8" id="KW-0472">Membrane</keyword>
<dbReference type="GO" id="GO:0140359">
    <property type="term" value="F:ABC-type transporter activity"/>
    <property type="evidence" value="ECO:0007669"/>
    <property type="project" value="InterPro"/>
</dbReference>
<dbReference type="PROSITE" id="PS50929">
    <property type="entry name" value="ABC_TM1F"/>
    <property type="match status" value="1"/>
</dbReference>
<protein>
    <submittedName>
        <fullName evidence="11">ABC transporter ATP-binding protein</fullName>
    </submittedName>
</protein>
<evidence type="ECO:0000259" key="9">
    <source>
        <dbReference type="PROSITE" id="PS50893"/>
    </source>
</evidence>
<keyword evidence="4" id="KW-0547">Nucleotide-binding</keyword>
<dbReference type="PANTHER" id="PTHR24221">
    <property type="entry name" value="ATP-BINDING CASSETTE SUB-FAMILY B"/>
    <property type="match status" value="1"/>
</dbReference>
<dbReference type="Gene3D" id="3.40.50.300">
    <property type="entry name" value="P-loop containing nucleotide triphosphate hydrolases"/>
    <property type="match status" value="1"/>
</dbReference>
<dbReference type="SUPFAM" id="SSF52540">
    <property type="entry name" value="P-loop containing nucleoside triphosphate hydrolases"/>
    <property type="match status" value="1"/>
</dbReference>
<dbReference type="GO" id="GO:0005524">
    <property type="term" value="F:ATP binding"/>
    <property type="evidence" value="ECO:0007669"/>
    <property type="project" value="UniProtKB-KW"/>
</dbReference>
<dbReference type="GO" id="GO:0005886">
    <property type="term" value="C:plasma membrane"/>
    <property type="evidence" value="ECO:0007669"/>
    <property type="project" value="UniProtKB-SubCell"/>
</dbReference>
<dbReference type="Proteomes" id="UP000886785">
    <property type="component" value="Unassembled WGS sequence"/>
</dbReference>
<comment type="caution">
    <text evidence="11">The sequence shown here is derived from an EMBL/GenBank/DDBJ whole genome shotgun (WGS) entry which is preliminary data.</text>
</comment>